<name>A0A7X0V9G2_9ACTN</name>
<feature type="transmembrane region" description="Helical" evidence="7">
    <location>
        <begin position="54"/>
        <end position="72"/>
    </location>
</feature>
<keyword evidence="5 7" id="KW-0472">Membrane</keyword>
<dbReference type="PROSITE" id="PS50850">
    <property type="entry name" value="MFS"/>
    <property type="match status" value="1"/>
</dbReference>
<dbReference type="RefSeq" id="WP_185251531.1">
    <property type="nucleotide sequence ID" value="NZ_JACKXE010000001.1"/>
</dbReference>
<dbReference type="Gene3D" id="1.20.1250.20">
    <property type="entry name" value="MFS general substrate transporter like domains"/>
    <property type="match status" value="2"/>
</dbReference>
<dbReference type="Pfam" id="PF07690">
    <property type="entry name" value="MFS_1"/>
    <property type="match status" value="1"/>
</dbReference>
<feature type="transmembrane region" description="Helical" evidence="7">
    <location>
        <begin position="143"/>
        <end position="166"/>
    </location>
</feature>
<dbReference type="PRINTS" id="PR01036">
    <property type="entry name" value="TCRTETB"/>
</dbReference>
<feature type="transmembrane region" description="Helical" evidence="7">
    <location>
        <begin position="472"/>
        <end position="492"/>
    </location>
</feature>
<evidence type="ECO:0000259" key="8">
    <source>
        <dbReference type="PROSITE" id="PS50850"/>
    </source>
</evidence>
<evidence type="ECO:0000256" key="7">
    <source>
        <dbReference type="SAM" id="Phobius"/>
    </source>
</evidence>
<organism evidence="9 10">
    <name type="scientific">Nocardioides luti</name>
    <dbReference type="NCBI Taxonomy" id="2761101"/>
    <lineage>
        <taxon>Bacteria</taxon>
        <taxon>Bacillati</taxon>
        <taxon>Actinomycetota</taxon>
        <taxon>Actinomycetes</taxon>
        <taxon>Propionibacteriales</taxon>
        <taxon>Nocardioidaceae</taxon>
        <taxon>Nocardioides</taxon>
    </lineage>
</organism>
<dbReference type="AlphaFoldDB" id="A0A7X0V9G2"/>
<feature type="region of interest" description="Disordered" evidence="6">
    <location>
        <begin position="199"/>
        <end position="218"/>
    </location>
</feature>
<evidence type="ECO:0000256" key="3">
    <source>
        <dbReference type="ARBA" id="ARBA00022692"/>
    </source>
</evidence>
<evidence type="ECO:0000256" key="1">
    <source>
        <dbReference type="ARBA" id="ARBA00004429"/>
    </source>
</evidence>
<dbReference type="Proteomes" id="UP000523955">
    <property type="component" value="Unassembled WGS sequence"/>
</dbReference>
<comment type="subcellular location">
    <subcellularLocation>
        <location evidence="1">Cell inner membrane</location>
        <topology evidence="1">Multi-pass membrane protein</topology>
    </subcellularLocation>
</comment>
<feature type="transmembrane region" description="Helical" evidence="7">
    <location>
        <begin position="410"/>
        <end position="431"/>
    </location>
</feature>
<dbReference type="EMBL" id="JACKXE010000001">
    <property type="protein sequence ID" value="MBB6626235.1"/>
    <property type="molecule type" value="Genomic_DNA"/>
</dbReference>
<evidence type="ECO:0000256" key="6">
    <source>
        <dbReference type="SAM" id="MobiDB-lite"/>
    </source>
</evidence>
<feature type="transmembrane region" description="Helical" evidence="7">
    <location>
        <begin position="172"/>
        <end position="191"/>
    </location>
</feature>
<dbReference type="InterPro" id="IPR011701">
    <property type="entry name" value="MFS"/>
</dbReference>
<protein>
    <submittedName>
        <fullName evidence="9">MFS transporter</fullName>
    </submittedName>
</protein>
<reference evidence="9 10" key="1">
    <citation type="submission" date="2020-08" db="EMBL/GenBank/DDBJ databases">
        <authorList>
            <person name="Seo M.-J."/>
        </authorList>
    </citation>
    <scope>NUCLEOTIDE SEQUENCE [LARGE SCALE GENOMIC DNA]</scope>
    <source>
        <strain evidence="9 10">KIGAM211</strain>
    </source>
</reference>
<dbReference type="InterPro" id="IPR020846">
    <property type="entry name" value="MFS_dom"/>
</dbReference>
<dbReference type="InterPro" id="IPR036259">
    <property type="entry name" value="MFS_trans_sf"/>
</dbReference>
<feature type="transmembrane region" description="Helical" evidence="7">
    <location>
        <begin position="109"/>
        <end position="131"/>
    </location>
</feature>
<evidence type="ECO:0000313" key="9">
    <source>
        <dbReference type="EMBL" id="MBB6626235.1"/>
    </source>
</evidence>
<keyword evidence="3 7" id="KW-0812">Transmembrane</keyword>
<feature type="transmembrane region" description="Helical" evidence="7">
    <location>
        <begin position="84"/>
        <end position="103"/>
    </location>
</feature>
<feature type="domain" description="Major facilitator superfamily (MFS) profile" evidence="8">
    <location>
        <begin position="15"/>
        <end position="459"/>
    </location>
</feature>
<gene>
    <name evidence="9" type="ORF">H5V45_02765</name>
</gene>
<feature type="transmembrane region" description="Helical" evidence="7">
    <location>
        <begin position="567"/>
        <end position="586"/>
    </location>
</feature>
<comment type="caution">
    <text evidence="9">The sequence shown here is derived from an EMBL/GenBank/DDBJ whole genome shotgun (WGS) entry which is preliminary data.</text>
</comment>
<keyword evidence="4 7" id="KW-1133">Transmembrane helix</keyword>
<feature type="transmembrane region" description="Helical" evidence="7">
    <location>
        <begin position="338"/>
        <end position="355"/>
    </location>
</feature>
<feature type="transmembrane region" description="Helical" evidence="7">
    <location>
        <begin position="265"/>
        <end position="285"/>
    </location>
</feature>
<feature type="transmembrane region" description="Helical" evidence="7">
    <location>
        <begin position="504"/>
        <end position="526"/>
    </location>
</feature>
<keyword evidence="10" id="KW-1185">Reference proteome</keyword>
<keyword evidence="2" id="KW-0813">Transport</keyword>
<dbReference type="GO" id="GO:0005886">
    <property type="term" value="C:plasma membrane"/>
    <property type="evidence" value="ECO:0007669"/>
    <property type="project" value="UniProtKB-SubCell"/>
</dbReference>
<feature type="transmembrane region" description="Helical" evidence="7">
    <location>
        <begin position="223"/>
        <end position="245"/>
    </location>
</feature>
<dbReference type="PANTHER" id="PTHR23501">
    <property type="entry name" value="MAJOR FACILITATOR SUPERFAMILY"/>
    <property type="match status" value="1"/>
</dbReference>
<dbReference type="PANTHER" id="PTHR23501:SF191">
    <property type="entry name" value="VACUOLAR BASIC AMINO ACID TRANSPORTER 4"/>
    <property type="match status" value="1"/>
</dbReference>
<evidence type="ECO:0000256" key="2">
    <source>
        <dbReference type="ARBA" id="ARBA00022448"/>
    </source>
</evidence>
<evidence type="ECO:0000256" key="4">
    <source>
        <dbReference type="ARBA" id="ARBA00022989"/>
    </source>
</evidence>
<sequence>MTVRDGAVTGQPRLLLGLAAVAVAFAAADTYVVVLALPDMMTSVGIPIDQLQRAAPIVSGFLLGYVAMLPLIGRIADLRGRVPVLVAALVLFAVGSLVTTLAYDMPTLVGGRFLQGVGGGGLVPATLALVADLYPANRRGVPLGIVSAVQELGSVVGPLFGAVVLAVADWRAIFLINLAVGLVLAAAIRGLRFGHQPQVSEGPGRGMRPIDRSKDGARPRPDAVGALLLLITLVTGALVFVRPTQILQDITWGQIFIPFAGDGRWLTPVGVIALAAALLLVVRCSTAARPLVALPGWVRSVREADVVGALFLAVALGGVILAFATADPKIQVFSDQGLWYLLGAALAAVAFVLHLRRAEAPLVPRGALRRTPAWGALLVSFFVGAALIAALIDIPLFARTTVYPDSQLMAALVLVRFLVALPVGAVLGGYLTRTLPAGVVAAVGLVLAAAGFLLMSRWGLTSLDDLSANVPLLVGGFGFGLALAPVNAAVLASTDDDVHGLASALVVVARMVGMLVGISALTTIGLRRYYAEQADLPTARSVCDGKSRCAEFTDLLRVAGIAQEHTVFAGAAVCALVGAVLALLLFRGAATRAVEPAHLLHTAG</sequence>
<accession>A0A7X0V9G2</accession>
<dbReference type="GO" id="GO:0022857">
    <property type="term" value="F:transmembrane transporter activity"/>
    <property type="evidence" value="ECO:0007669"/>
    <property type="project" value="InterPro"/>
</dbReference>
<feature type="transmembrane region" description="Helical" evidence="7">
    <location>
        <begin position="438"/>
        <end position="460"/>
    </location>
</feature>
<feature type="transmembrane region" description="Helical" evidence="7">
    <location>
        <begin position="376"/>
        <end position="398"/>
    </location>
</feature>
<evidence type="ECO:0000313" key="10">
    <source>
        <dbReference type="Proteomes" id="UP000523955"/>
    </source>
</evidence>
<evidence type="ECO:0000256" key="5">
    <source>
        <dbReference type="ARBA" id="ARBA00023136"/>
    </source>
</evidence>
<dbReference type="SUPFAM" id="SSF103473">
    <property type="entry name" value="MFS general substrate transporter"/>
    <property type="match status" value="2"/>
</dbReference>
<feature type="compositionally biased region" description="Basic and acidic residues" evidence="6">
    <location>
        <begin position="208"/>
        <end position="218"/>
    </location>
</feature>
<feature type="transmembrane region" description="Helical" evidence="7">
    <location>
        <begin position="306"/>
        <end position="326"/>
    </location>
</feature>
<proteinExistence type="predicted"/>